<keyword evidence="1" id="KW-0472">Membrane</keyword>
<name>A0A0F8ZHK3_9ZZZZ</name>
<reference evidence="2" key="1">
    <citation type="journal article" date="2015" name="Nature">
        <title>Complex archaea that bridge the gap between prokaryotes and eukaryotes.</title>
        <authorList>
            <person name="Spang A."/>
            <person name="Saw J.H."/>
            <person name="Jorgensen S.L."/>
            <person name="Zaremba-Niedzwiedzka K."/>
            <person name="Martijn J."/>
            <person name="Lind A.E."/>
            <person name="van Eijk R."/>
            <person name="Schleper C."/>
            <person name="Guy L."/>
            <person name="Ettema T.J."/>
        </authorList>
    </citation>
    <scope>NUCLEOTIDE SEQUENCE</scope>
</reference>
<keyword evidence="1" id="KW-1133">Transmembrane helix</keyword>
<evidence type="ECO:0000256" key="1">
    <source>
        <dbReference type="SAM" id="Phobius"/>
    </source>
</evidence>
<accession>A0A0F8ZHK3</accession>
<dbReference type="AlphaFoldDB" id="A0A0F8ZHK3"/>
<comment type="caution">
    <text evidence="2">The sequence shown here is derived from an EMBL/GenBank/DDBJ whole genome shotgun (WGS) entry which is preliminary data.</text>
</comment>
<keyword evidence="1" id="KW-0812">Transmembrane</keyword>
<evidence type="ECO:0000313" key="2">
    <source>
        <dbReference type="EMBL" id="KKK85510.1"/>
    </source>
</evidence>
<sequence length="61" mass="6936">MSRKLCELRTLSGKPERVRLQQSVAYEAFLPIREVMDSRNVGALTILFILAEIVYSVPVDL</sequence>
<feature type="transmembrane region" description="Helical" evidence="1">
    <location>
        <begin position="41"/>
        <end position="58"/>
    </location>
</feature>
<feature type="non-terminal residue" evidence="2">
    <location>
        <position position="61"/>
    </location>
</feature>
<protein>
    <submittedName>
        <fullName evidence="2">Uncharacterized protein</fullName>
    </submittedName>
</protein>
<dbReference type="EMBL" id="LAZR01051274">
    <property type="protein sequence ID" value="KKK85510.1"/>
    <property type="molecule type" value="Genomic_DNA"/>
</dbReference>
<organism evidence="2">
    <name type="scientific">marine sediment metagenome</name>
    <dbReference type="NCBI Taxonomy" id="412755"/>
    <lineage>
        <taxon>unclassified sequences</taxon>
        <taxon>metagenomes</taxon>
        <taxon>ecological metagenomes</taxon>
    </lineage>
</organism>
<proteinExistence type="predicted"/>
<gene>
    <name evidence="2" type="ORF">LCGC14_2772570</name>
</gene>